<reference evidence="1 2" key="1">
    <citation type="submission" date="2019-01" db="EMBL/GenBank/DDBJ databases">
        <authorList>
            <person name="Sayadi A."/>
        </authorList>
    </citation>
    <scope>NUCLEOTIDE SEQUENCE [LARGE SCALE GENOMIC DNA]</scope>
</reference>
<keyword evidence="2" id="KW-1185">Reference proteome</keyword>
<dbReference type="EMBL" id="CAACVG010007425">
    <property type="protein sequence ID" value="VEN45344.1"/>
    <property type="molecule type" value="Genomic_DNA"/>
</dbReference>
<accession>A0A653CD91</accession>
<evidence type="ECO:0000313" key="2">
    <source>
        <dbReference type="Proteomes" id="UP000410492"/>
    </source>
</evidence>
<feature type="non-terminal residue" evidence="1">
    <location>
        <position position="61"/>
    </location>
</feature>
<dbReference type="AlphaFoldDB" id="A0A653CD91"/>
<organism evidence="1 2">
    <name type="scientific">Callosobruchus maculatus</name>
    <name type="common">Southern cowpea weevil</name>
    <name type="synonym">Pulse bruchid</name>
    <dbReference type="NCBI Taxonomy" id="64391"/>
    <lineage>
        <taxon>Eukaryota</taxon>
        <taxon>Metazoa</taxon>
        <taxon>Ecdysozoa</taxon>
        <taxon>Arthropoda</taxon>
        <taxon>Hexapoda</taxon>
        <taxon>Insecta</taxon>
        <taxon>Pterygota</taxon>
        <taxon>Neoptera</taxon>
        <taxon>Endopterygota</taxon>
        <taxon>Coleoptera</taxon>
        <taxon>Polyphaga</taxon>
        <taxon>Cucujiformia</taxon>
        <taxon>Chrysomeloidea</taxon>
        <taxon>Chrysomelidae</taxon>
        <taxon>Bruchinae</taxon>
        <taxon>Bruchini</taxon>
        <taxon>Callosobruchus</taxon>
    </lineage>
</organism>
<proteinExistence type="predicted"/>
<dbReference type="Proteomes" id="UP000410492">
    <property type="component" value="Unassembled WGS sequence"/>
</dbReference>
<protein>
    <submittedName>
        <fullName evidence="1">Uncharacterized protein</fullName>
    </submittedName>
</protein>
<gene>
    <name evidence="1" type="ORF">CALMAC_LOCUS7829</name>
</gene>
<evidence type="ECO:0000313" key="1">
    <source>
        <dbReference type="EMBL" id="VEN45344.1"/>
    </source>
</evidence>
<sequence>MGLGHSAVTVVAAWRAGIEEGRMQRARGSGHVRQLQTGNIVINEYWPFETDCDPRELLLTL</sequence>
<name>A0A653CD91_CALMS</name>